<dbReference type="PANTHER" id="PTHR30055:SF234">
    <property type="entry name" value="HTH-TYPE TRANSCRIPTIONAL REGULATOR BETI"/>
    <property type="match status" value="1"/>
</dbReference>
<dbReference type="GO" id="GO:0003700">
    <property type="term" value="F:DNA-binding transcription factor activity"/>
    <property type="evidence" value="ECO:0007669"/>
    <property type="project" value="TreeGrafter"/>
</dbReference>
<dbReference type="SUPFAM" id="SSF48498">
    <property type="entry name" value="Tetracyclin repressor-like, C-terminal domain"/>
    <property type="match status" value="1"/>
</dbReference>
<dbReference type="PANTHER" id="PTHR30055">
    <property type="entry name" value="HTH-TYPE TRANSCRIPTIONAL REGULATOR RUTR"/>
    <property type="match status" value="1"/>
</dbReference>
<reference evidence="6" key="1">
    <citation type="submission" date="2020-12" db="EMBL/GenBank/DDBJ databases">
        <title>Genomic characterization of non-nitrogen-fixing Frankia strains.</title>
        <authorList>
            <person name="Carlos-Shanley C."/>
            <person name="Guerra T."/>
            <person name="Hahn D."/>
        </authorList>
    </citation>
    <scope>NUCLEOTIDE SEQUENCE</scope>
    <source>
        <strain evidence="6">CN6</strain>
    </source>
</reference>
<dbReference type="Pfam" id="PF00440">
    <property type="entry name" value="TetR_N"/>
    <property type="match status" value="1"/>
</dbReference>
<keyword evidence="3" id="KW-0804">Transcription</keyword>
<evidence type="ECO:0000259" key="5">
    <source>
        <dbReference type="PROSITE" id="PS50977"/>
    </source>
</evidence>
<sequence length="209" mass="22365">MYELGGRMSRPVAKPVRRADARQNVEKILEAAIACLGRDPSTSAIQIAECAGVGRMTLYGHFPSREALVEAALTRLLDKGDQVLEGVDLTGDAPAALCALIESSWLLIAQSSAVLEAAQATLPPTRVRDLHAKPEQRVNNLIARGQAEGAFRDDLPRTWLASVLHYIIKGAATDVASGRLDPTVAPRFISETVLAAYAPAPSEERSTGR</sequence>
<dbReference type="PROSITE" id="PS50977">
    <property type="entry name" value="HTH_TETR_2"/>
    <property type="match status" value="1"/>
</dbReference>
<dbReference type="Gene3D" id="1.10.357.10">
    <property type="entry name" value="Tetracycline Repressor, domain 2"/>
    <property type="match status" value="1"/>
</dbReference>
<dbReference type="Proteomes" id="UP000604475">
    <property type="component" value="Unassembled WGS sequence"/>
</dbReference>
<dbReference type="SUPFAM" id="SSF46689">
    <property type="entry name" value="Homeodomain-like"/>
    <property type="match status" value="1"/>
</dbReference>
<organism evidence="6 7">
    <name type="scientific">Frankia nepalensis</name>
    <dbReference type="NCBI Taxonomy" id="1836974"/>
    <lineage>
        <taxon>Bacteria</taxon>
        <taxon>Bacillati</taxon>
        <taxon>Actinomycetota</taxon>
        <taxon>Actinomycetes</taxon>
        <taxon>Frankiales</taxon>
        <taxon>Frankiaceae</taxon>
        <taxon>Frankia</taxon>
    </lineage>
</organism>
<dbReference type="InterPro" id="IPR050109">
    <property type="entry name" value="HTH-type_TetR-like_transc_reg"/>
</dbReference>
<evidence type="ECO:0000256" key="2">
    <source>
        <dbReference type="ARBA" id="ARBA00023125"/>
    </source>
</evidence>
<dbReference type="GO" id="GO:0000976">
    <property type="term" value="F:transcription cis-regulatory region binding"/>
    <property type="evidence" value="ECO:0007669"/>
    <property type="project" value="TreeGrafter"/>
</dbReference>
<gene>
    <name evidence="6" type="ORF">I7412_37910</name>
</gene>
<dbReference type="InterPro" id="IPR001647">
    <property type="entry name" value="HTH_TetR"/>
</dbReference>
<evidence type="ECO:0000256" key="4">
    <source>
        <dbReference type="PROSITE-ProRule" id="PRU00335"/>
    </source>
</evidence>
<keyword evidence="2 4" id="KW-0238">DNA-binding</keyword>
<evidence type="ECO:0000313" key="6">
    <source>
        <dbReference type="EMBL" id="MBL7632836.1"/>
    </source>
</evidence>
<evidence type="ECO:0000313" key="7">
    <source>
        <dbReference type="Proteomes" id="UP000604475"/>
    </source>
</evidence>
<feature type="DNA-binding region" description="H-T-H motif" evidence="4">
    <location>
        <begin position="43"/>
        <end position="62"/>
    </location>
</feature>
<proteinExistence type="predicted"/>
<evidence type="ECO:0000256" key="3">
    <source>
        <dbReference type="ARBA" id="ARBA00023163"/>
    </source>
</evidence>
<dbReference type="InterPro" id="IPR036271">
    <property type="entry name" value="Tet_transcr_reg_TetR-rel_C_sf"/>
</dbReference>
<accession>A0A937UVZ4</accession>
<evidence type="ECO:0000256" key="1">
    <source>
        <dbReference type="ARBA" id="ARBA00023015"/>
    </source>
</evidence>
<feature type="domain" description="HTH tetR-type" evidence="5">
    <location>
        <begin position="22"/>
        <end position="80"/>
    </location>
</feature>
<comment type="caution">
    <text evidence="6">The sequence shown here is derived from an EMBL/GenBank/DDBJ whole genome shotgun (WGS) entry which is preliminary data.</text>
</comment>
<keyword evidence="1" id="KW-0805">Transcription regulation</keyword>
<dbReference type="AlphaFoldDB" id="A0A937UVZ4"/>
<name>A0A937UVZ4_9ACTN</name>
<dbReference type="EMBL" id="JAEACQ010000352">
    <property type="protein sequence ID" value="MBL7632836.1"/>
    <property type="molecule type" value="Genomic_DNA"/>
</dbReference>
<keyword evidence="7" id="KW-1185">Reference proteome</keyword>
<protein>
    <submittedName>
        <fullName evidence="6">TetR/AcrR family transcriptional regulator</fullName>
    </submittedName>
</protein>
<dbReference type="InterPro" id="IPR009057">
    <property type="entry name" value="Homeodomain-like_sf"/>
</dbReference>